<accession>A0A1I7HJI3</accession>
<keyword evidence="1" id="KW-0812">Transmembrane</keyword>
<proteinExistence type="predicted"/>
<gene>
    <name evidence="2" type="ORF">SAMN05216339_10555</name>
</gene>
<sequence>MAENKDTELQRRKLRTASILVILVIVVFIVTAVFK</sequence>
<name>A0A1I7HJI3_9PROT</name>
<organism evidence="2 3">
    <name type="scientific">Nitrosomonas eutropha</name>
    <dbReference type="NCBI Taxonomy" id="916"/>
    <lineage>
        <taxon>Bacteria</taxon>
        <taxon>Pseudomonadati</taxon>
        <taxon>Pseudomonadota</taxon>
        <taxon>Betaproteobacteria</taxon>
        <taxon>Nitrosomonadales</taxon>
        <taxon>Nitrosomonadaceae</taxon>
        <taxon>Nitrosomonas</taxon>
    </lineage>
</organism>
<feature type="transmembrane region" description="Helical" evidence="1">
    <location>
        <begin position="14"/>
        <end position="34"/>
    </location>
</feature>
<evidence type="ECO:0000313" key="3">
    <source>
        <dbReference type="Proteomes" id="UP000183926"/>
    </source>
</evidence>
<dbReference type="EMBL" id="FPBL01000005">
    <property type="protein sequence ID" value="SFU60835.1"/>
    <property type="molecule type" value="Genomic_DNA"/>
</dbReference>
<reference evidence="2 3" key="1">
    <citation type="submission" date="2016-10" db="EMBL/GenBank/DDBJ databases">
        <authorList>
            <person name="de Groot N.N."/>
        </authorList>
    </citation>
    <scope>NUCLEOTIDE SEQUENCE [LARGE SCALE GENOMIC DNA]</scope>
    <source>
        <strain evidence="2 3">Nm24</strain>
    </source>
</reference>
<protein>
    <submittedName>
        <fullName evidence="2">Uncharacterized protein</fullName>
    </submittedName>
</protein>
<dbReference type="Proteomes" id="UP000183926">
    <property type="component" value="Unassembled WGS sequence"/>
</dbReference>
<dbReference type="AlphaFoldDB" id="A0A1I7HJI3"/>
<evidence type="ECO:0000313" key="2">
    <source>
        <dbReference type="EMBL" id="SFU60835.1"/>
    </source>
</evidence>
<keyword evidence="1" id="KW-1133">Transmembrane helix</keyword>
<evidence type="ECO:0000256" key="1">
    <source>
        <dbReference type="SAM" id="Phobius"/>
    </source>
</evidence>
<keyword evidence="1" id="KW-0472">Membrane</keyword>